<dbReference type="EMBL" id="CP001878">
    <property type="protein sequence ID" value="ADC50183.1"/>
    <property type="molecule type" value="Genomic_DNA"/>
</dbReference>
<accession>D3FUL3</accession>
<evidence type="ECO:0000313" key="3">
    <source>
        <dbReference type="Proteomes" id="UP000001544"/>
    </source>
</evidence>
<sequence>MKRTISVLMMLLFVCISFQSAPYTVMAQGDSEGKDGKDEKVTEEKKDFTIPSSVLPISKENTYTNPTQDLPYLQPSTLAEELLGTTDVKIENPDLIRIFNESTINDSKLAIGFRASIYLGEWPLAYESNGTEVNWEYQKVNTNFIDNRGGQSPQKLAYTQEQQKRVNGGLTAKIPNSEAVKKMMMIKAAEHTNLPLAFDTVIGQGTKKNNSYHIAPKQVGYLHSYVPAAHEKGKVTYGEVYLTFKGGKRKLEVKNVTQQGVGAWIPVQDHLSFAFIAANQPK</sequence>
<organism evidence="2 3">
    <name type="scientific">Alkalihalophilus pseudofirmus (strain ATCC BAA-2126 / JCM 17055 / OF4)</name>
    <name type="common">Bacillus pseudofirmus</name>
    <dbReference type="NCBI Taxonomy" id="398511"/>
    <lineage>
        <taxon>Bacteria</taxon>
        <taxon>Bacillati</taxon>
        <taxon>Bacillota</taxon>
        <taxon>Bacilli</taxon>
        <taxon>Bacillales</taxon>
        <taxon>Bacillaceae</taxon>
        <taxon>Alkalihalophilus</taxon>
    </lineage>
</organism>
<evidence type="ECO:0000256" key="1">
    <source>
        <dbReference type="SAM" id="SignalP"/>
    </source>
</evidence>
<dbReference type="RefSeq" id="WP_012957549.1">
    <property type="nucleotide sequence ID" value="NC_013791.2"/>
</dbReference>
<proteinExistence type="predicted"/>
<dbReference type="eggNOG" id="ENOG502Z8NK">
    <property type="taxonomic scope" value="Bacteria"/>
</dbReference>
<dbReference type="AlphaFoldDB" id="D3FUL3"/>
<feature type="chain" id="PRO_5038848588" description="YfkD-like protein" evidence="1">
    <location>
        <begin position="21"/>
        <end position="282"/>
    </location>
</feature>
<dbReference type="InterPro" id="IPR025548">
    <property type="entry name" value="YfkD"/>
</dbReference>
<dbReference type="Pfam" id="PF14167">
    <property type="entry name" value="YfkD"/>
    <property type="match status" value="1"/>
</dbReference>
<evidence type="ECO:0000313" key="2">
    <source>
        <dbReference type="EMBL" id="ADC50183.1"/>
    </source>
</evidence>
<keyword evidence="1" id="KW-0732">Signal</keyword>
<dbReference type="KEGG" id="bpf:BpOF4_10650"/>
<dbReference type="HOGENOM" id="CLU_1092607_0_0_9"/>
<keyword evidence="3" id="KW-1185">Reference proteome</keyword>
<evidence type="ECO:0008006" key="4">
    <source>
        <dbReference type="Google" id="ProtNLM"/>
    </source>
</evidence>
<feature type="signal peptide" evidence="1">
    <location>
        <begin position="1"/>
        <end position="20"/>
    </location>
</feature>
<dbReference type="STRING" id="398511.BpOF4_10650"/>
<protein>
    <recommendedName>
        <fullName evidence="4">YfkD-like protein</fullName>
    </recommendedName>
</protein>
<name>D3FUL3_ALKPO</name>
<gene>
    <name evidence="2" type="ordered locus">BpOF4_10650</name>
</gene>
<dbReference type="Proteomes" id="UP000001544">
    <property type="component" value="Chromosome"/>
</dbReference>
<reference evidence="2 3" key="1">
    <citation type="journal article" date="2011" name="Environ. Microbiol.">
        <title>Genome of alkaliphilic Bacillus pseudofirmus OF4 reveals adaptations that support the ability to grow in an external pH range from 7.5 to 11.4.</title>
        <authorList>
            <person name="Janto B."/>
            <person name="Ahmed A."/>
            <person name="Ito M."/>
            <person name="Liu J."/>
            <person name="Hicks D.B."/>
            <person name="Pagni S."/>
            <person name="Fackelmayer O.J."/>
            <person name="Smith T.A."/>
            <person name="Earl J."/>
            <person name="Elbourne L.D."/>
            <person name="Hassan K."/>
            <person name="Paulsen I.T."/>
            <person name="Kolsto A.B."/>
            <person name="Tourasse N.J."/>
            <person name="Ehrlich G.D."/>
            <person name="Boissy R."/>
            <person name="Ivey D.M."/>
            <person name="Li G."/>
            <person name="Xue Y."/>
            <person name="Ma Y."/>
            <person name="Hu F.Z."/>
            <person name="Krulwich T.A."/>
        </authorList>
    </citation>
    <scope>NUCLEOTIDE SEQUENCE [LARGE SCALE GENOMIC DNA]</scope>
    <source>
        <strain evidence="3">ATCC BAA-2126 / JCM 17055 / OF4</strain>
    </source>
</reference>